<dbReference type="GO" id="GO:0061574">
    <property type="term" value="C:ASAP complex"/>
    <property type="evidence" value="ECO:0007669"/>
    <property type="project" value="TreeGrafter"/>
</dbReference>
<dbReference type="GO" id="GO:0008380">
    <property type="term" value="P:RNA splicing"/>
    <property type="evidence" value="ECO:0007669"/>
    <property type="project" value="TreeGrafter"/>
</dbReference>
<accession>A0A915NDZ1</accession>
<organism evidence="2 3">
    <name type="scientific">Meloidogyne floridensis</name>
    <dbReference type="NCBI Taxonomy" id="298350"/>
    <lineage>
        <taxon>Eukaryota</taxon>
        <taxon>Metazoa</taxon>
        <taxon>Ecdysozoa</taxon>
        <taxon>Nematoda</taxon>
        <taxon>Chromadorea</taxon>
        <taxon>Rhabditida</taxon>
        <taxon>Tylenchina</taxon>
        <taxon>Tylenchomorpha</taxon>
        <taxon>Tylenchoidea</taxon>
        <taxon>Meloidogynidae</taxon>
        <taxon>Meloidogyninae</taxon>
        <taxon>Meloidogyne</taxon>
    </lineage>
</organism>
<evidence type="ECO:0000256" key="1">
    <source>
        <dbReference type="SAM" id="MobiDB-lite"/>
    </source>
</evidence>
<dbReference type="Gene3D" id="2.60.40.10">
    <property type="entry name" value="Immunoglobulins"/>
    <property type="match status" value="3"/>
</dbReference>
<protein>
    <submittedName>
        <fullName evidence="3">Ig-like domain-containing protein</fullName>
    </submittedName>
</protein>
<dbReference type="PANTHER" id="PTHR46589:SF1">
    <property type="entry name" value="APOPTOTIC CHROMATIN CONDENSATION INDUCER IN THE NUCLEUS"/>
    <property type="match status" value="1"/>
</dbReference>
<feature type="compositionally biased region" description="Basic and acidic residues" evidence="1">
    <location>
        <begin position="366"/>
        <end position="410"/>
    </location>
</feature>
<evidence type="ECO:0000313" key="3">
    <source>
        <dbReference type="WBParaSite" id="scf7180000417561.g1422"/>
    </source>
</evidence>
<feature type="compositionally biased region" description="Basic and acidic residues" evidence="1">
    <location>
        <begin position="555"/>
        <end position="566"/>
    </location>
</feature>
<feature type="region of interest" description="Disordered" evidence="1">
    <location>
        <begin position="1225"/>
        <end position="1388"/>
    </location>
</feature>
<dbReference type="InterPro" id="IPR036179">
    <property type="entry name" value="Ig-like_dom_sf"/>
</dbReference>
<feature type="region of interest" description="Disordered" evidence="1">
    <location>
        <begin position="116"/>
        <end position="136"/>
    </location>
</feature>
<dbReference type="CDD" id="cd00096">
    <property type="entry name" value="Ig"/>
    <property type="match status" value="1"/>
</dbReference>
<feature type="region of interest" description="Disordered" evidence="1">
    <location>
        <begin position="554"/>
        <end position="577"/>
    </location>
</feature>
<feature type="region of interest" description="Disordered" evidence="1">
    <location>
        <begin position="360"/>
        <end position="423"/>
    </location>
</feature>
<sequence>MQKTLELHVACQAYPPAQINWFINGKGLAEELEKNEYRVLTEHNESRLLVESGGEGGLPKEGIYVAEASNAYGTGRCETMVTISDDALSTIDENLLDDSETVTKIVQKRVERQELFEQDSDEEDEFKKENGDDTHQPKFFVSTQTIEEAPMREVEQIHILQQKRPEIVQAPDSRIFVPGGLPLVLELKADSESDCTIRWYLKNFELHPNGNTVIVENLERNHEKFTILNPTEGIYKAVIQNDHGMATYECRVLVEVPPQIAESVADNLVANIFVNALKEATQKLVDSEKDKISLKSDKKKIVSKEKTEAKEGKEGDILIEIDLINNKMSDNLNIMANIQMFEVDSVNKKVSSLPASMLHEKKKIASKSEKEVEISKETSEAKKPEEPVEGKIQEKIGADREDIAEEERTKGLSQRRPSQQQLDNVNLQDMELLELVNRLRTVEGFLTEQPVEVGNEEKEEEGQREQHVEEKIVQEAVSSEKDEFLVNGTGIIKDIHENQNITADTAELEAKRQLEIAQKVKQHRDEIAAKLQQQQQQSSRSPSRRRAEIQIVVVEQERTPDRKPEQHPPAQPIPYGGKPKINKITLGVFLNLPPHVVAFNVYLLETNSLNVERNIKMGSKMLQKFEENKLLQKQELLQKSEKQPETDKNEQSLIESEGYFTSSGENKTKGIEEEKNLDSQLLVRLKPEGIGCSRLEPETIAADLSFVQDLEKGESEAQILEMDRSNASGISRKIPAKSSILQKLEEFKEKLTSDLFSLEQLFQAQFSARCGAKLEIVKNPEGANIEVIVADFLLEKVESTEKKQLSTTESYQKPQFLEELPPSPIELLEGVERQVFPKCTFKGFPTPTVTWWIGNEPVLANKFVDCIVEDDTSYLVAQKVPIEWDGKEIHCELHSSAGMCTSKSGTIRVLGNNEINVDIALEAIEEPQSEGVAEHALKTFYSARYGRKKQQKPTSKLSLGERKMSRESLSTVLERLDERRGHRPTTITRPSSFGGVPPFFIVSLAPSFGTTRLTILNINLRDEASYTCEGINEYGRASTECRMTTESGGKILKSETKNVLDEMCENEADILISCKKIDSEAHIEIGVLEAIKETEEITIKEDKKKIKKSVTFEAEEVNLRVDINFEDVDVLDVNLYESFEEVVSEIIKVGIKEKEEVKMEEKETKLLSDFTLEVEINYETTDMLEIFLYETIEFVEKVISKGEIVIDDLKQKADAEAKQKAELEAKQKQEKQKLDDAKKKAETEARQKAEAEAAKQKAAEPEAKKKAELETKQKADAEAKQKAELEAKQKQEKQKLDDAKKKAETEARQKAEAEAAKQKAAEPEAKKKAELETKQKADAEAKQKAELEAKQKQEKQKLDDAKKKAETEARQKAEAEAAKQKAAEPEAK</sequence>
<dbReference type="InterPro" id="IPR052793">
    <property type="entry name" value="EJC-associated_protein"/>
</dbReference>
<dbReference type="Proteomes" id="UP000887560">
    <property type="component" value="Unplaced"/>
</dbReference>
<name>A0A915NDZ1_9BILA</name>
<feature type="region of interest" description="Disordered" evidence="1">
    <location>
        <begin position="637"/>
        <end position="672"/>
    </location>
</feature>
<feature type="compositionally biased region" description="Basic and acidic residues" evidence="1">
    <location>
        <begin position="637"/>
        <end position="650"/>
    </location>
</feature>
<feature type="compositionally biased region" description="Low complexity" evidence="1">
    <location>
        <begin position="532"/>
        <end position="541"/>
    </location>
</feature>
<feature type="compositionally biased region" description="Basic and acidic residues" evidence="1">
    <location>
        <begin position="125"/>
        <end position="136"/>
    </location>
</feature>
<feature type="compositionally biased region" description="Polar residues" evidence="1">
    <location>
        <begin position="651"/>
        <end position="665"/>
    </location>
</feature>
<evidence type="ECO:0000313" key="2">
    <source>
        <dbReference type="Proteomes" id="UP000887560"/>
    </source>
</evidence>
<dbReference type="InterPro" id="IPR013783">
    <property type="entry name" value="Ig-like_fold"/>
</dbReference>
<reference evidence="3" key="1">
    <citation type="submission" date="2022-11" db="UniProtKB">
        <authorList>
            <consortium name="WormBaseParasite"/>
        </authorList>
    </citation>
    <scope>IDENTIFICATION</scope>
</reference>
<feature type="compositionally biased region" description="Polar residues" evidence="1">
    <location>
        <begin position="411"/>
        <end position="423"/>
    </location>
</feature>
<dbReference type="WBParaSite" id="scf7180000417561.g1422">
    <property type="protein sequence ID" value="scf7180000417561.g1422"/>
    <property type="gene ID" value="scf7180000417561.g1422"/>
</dbReference>
<feature type="region of interest" description="Disordered" evidence="1">
    <location>
        <begin position="529"/>
        <end position="548"/>
    </location>
</feature>
<proteinExistence type="predicted"/>
<dbReference type="GO" id="GO:0003723">
    <property type="term" value="F:RNA binding"/>
    <property type="evidence" value="ECO:0007669"/>
    <property type="project" value="TreeGrafter"/>
</dbReference>
<dbReference type="SUPFAM" id="SSF48726">
    <property type="entry name" value="Immunoglobulin"/>
    <property type="match status" value="4"/>
</dbReference>
<dbReference type="PANTHER" id="PTHR46589">
    <property type="entry name" value="APOPTOTIC CHROMATIN CONDENSATION INDUCER IN THE NUCLEUS"/>
    <property type="match status" value="1"/>
</dbReference>
<dbReference type="GO" id="GO:0071011">
    <property type="term" value="C:precatalytic spliceosome"/>
    <property type="evidence" value="ECO:0007669"/>
    <property type="project" value="TreeGrafter"/>
</dbReference>
<keyword evidence="2" id="KW-1185">Reference proteome</keyword>